<proteinExistence type="predicted"/>
<accession>A0AAV1WHU9</accession>
<evidence type="ECO:0000256" key="1">
    <source>
        <dbReference type="SAM" id="SignalP"/>
    </source>
</evidence>
<comment type="caution">
    <text evidence="3">The sequence shown here is derived from an EMBL/GenBank/DDBJ whole genome shotgun (WGS) entry which is preliminary data.</text>
</comment>
<gene>
    <name evidence="2" type="ORF">LLUT_LOCUS9859</name>
    <name evidence="3" type="ORF">LLUT_LOCUS9863</name>
</gene>
<dbReference type="EMBL" id="CAXHTB010000006">
    <property type="protein sequence ID" value="CAL0308799.1"/>
    <property type="molecule type" value="Genomic_DNA"/>
</dbReference>
<dbReference type="AlphaFoldDB" id="A0AAV1WHU9"/>
<dbReference type="EMBL" id="CAXHTB010000006">
    <property type="protein sequence ID" value="CAL0308803.1"/>
    <property type="molecule type" value="Genomic_DNA"/>
</dbReference>
<dbReference type="Proteomes" id="UP001497480">
    <property type="component" value="Unassembled WGS sequence"/>
</dbReference>
<name>A0AAV1WHU9_LUPLU</name>
<keyword evidence="1" id="KW-0732">Signal</keyword>
<organism evidence="3 4">
    <name type="scientific">Lupinus luteus</name>
    <name type="common">European yellow lupine</name>
    <dbReference type="NCBI Taxonomy" id="3873"/>
    <lineage>
        <taxon>Eukaryota</taxon>
        <taxon>Viridiplantae</taxon>
        <taxon>Streptophyta</taxon>
        <taxon>Embryophyta</taxon>
        <taxon>Tracheophyta</taxon>
        <taxon>Spermatophyta</taxon>
        <taxon>Magnoliopsida</taxon>
        <taxon>eudicotyledons</taxon>
        <taxon>Gunneridae</taxon>
        <taxon>Pentapetalae</taxon>
        <taxon>rosids</taxon>
        <taxon>fabids</taxon>
        <taxon>Fabales</taxon>
        <taxon>Fabaceae</taxon>
        <taxon>Papilionoideae</taxon>
        <taxon>50 kb inversion clade</taxon>
        <taxon>genistoids sensu lato</taxon>
        <taxon>core genistoids</taxon>
        <taxon>Genisteae</taxon>
        <taxon>Lupinus</taxon>
    </lineage>
</organism>
<reference evidence="3 4" key="1">
    <citation type="submission" date="2024-03" db="EMBL/GenBank/DDBJ databases">
        <authorList>
            <person name="Martinez-Hernandez J."/>
        </authorList>
    </citation>
    <scope>NUCLEOTIDE SEQUENCE [LARGE SCALE GENOMIC DNA]</scope>
</reference>
<feature type="chain" id="PRO_5044714210" evidence="1">
    <location>
        <begin position="27"/>
        <end position="71"/>
    </location>
</feature>
<evidence type="ECO:0000313" key="3">
    <source>
        <dbReference type="EMBL" id="CAL0308803.1"/>
    </source>
</evidence>
<evidence type="ECO:0000313" key="4">
    <source>
        <dbReference type="Proteomes" id="UP001497480"/>
    </source>
</evidence>
<sequence length="71" mass="7740">MAHNKVALVIFIGMIIMLASVEDGEAIQISTKCPSISVTCYNHCILKCYYEKEPDQGPCYHDCAGICGCVP</sequence>
<feature type="signal peptide" evidence="1">
    <location>
        <begin position="1"/>
        <end position="26"/>
    </location>
</feature>
<evidence type="ECO:0000313" key="2">
    <source>
        <dbReference type="EMBL" id="CAL0308799.1"/>
    </source>
</evidence>
<protein>
    <submittedName>
        <fullName evidence="3">Uncharacterized protein</fullName>
    </submittedName>
</protein>
<keyword evidence="4" id="KW-1185">Reference proteome</keyword>